<accession>A0ABZ3D370</accession>
<dbReference type="EMBL" id="CP152276">
    <property type="protein sequence ID" value="XAE42194.1"/>
    <property type="molecule type" value="Genomic_DNA"/>
</dbReference>
<name>A0ABZ3D370_9PROT</name>
<reference evidence="1 2" key="1">
    <citation type="submission" date="2024-04" db="EMBL/GenBank/DDBJ databases">
        <title>Complete genome sequence of Nguyenibacter vanlangesis HBCM-1154, a strain capable of nitrogen fixation, IAA production, and phosphorus solubilization isolated from sugarcane soil.</title>
        <authorList>
            <person name="MY HANH P."/>
        </authorList>
    </citation>
    <scope>NUCLEOTIDE SEQUENCE [LARGE SCALE GENOMIC DNA]</scope>
    <source>
        <strain evidence="1 2">HBCM 1154</strain>
    </source>
</reference>
<sequence length="143" mass="15927">MIGQPGCHDAVERFDHRYAELSGDPLRLRKALVDFRDRPITSRVIIAGIDNDRVARKRADDRFWQIGNTTERDGKNKDRGTRGYVRNVDGLGACAFGDIPKARRTSRICNPDNVSERDKPLGQALSNRASANNANLLHLGSLS</sequence>
<evidence type="ECO:0000313" key="2">
    <source>
        <dbReference type="Proteomes" id="UP001449795"/>
    </source>
</evidence>
<proteinExistence type="predicted"/>
<organism evidence="1 2">
    <name type="scientific">Nguyenibacter vanlangensis</name>
    <dbReference type="NCBI Taxonomy" id="1216886"/>
    <lineage>
        <taxon>Bacteria</taxon>
        <taxon>Pseudomonadati</taxon>
        <taxon>Pseudomonadota</taxon>
        <taxon>Alphaproteobacteria</taxon>
        <taxon>Acetobacterales</taxon>
        <taxon>Acetobacteraceae</taxon>
        <taxon>Nguyenibacter</taxon>
    </lineage>
</organism>
<keyword evidence="2" id="KW-1185">Reference proteome</keyword>
<dbReference type="Proteomes" id="UP001449795">
    <property type="component" value="Chromosome"/>
</dbReference>
<evidence type="ECO:0000313" key="1">
    <source>
        <dbReference type="EMBL" id="XAE42194.1"/>
    </source>
</evidence>
<protein>
    <submittedName>
        <fullName evidence="1">Uncharacterized protein</fullName>
    </submittedName>
</protein>
<gene>
    <name evidence="1" type="ORF">AAC691_18275</name>
</gene>